<gene>
    <name evidence="1" type="ORF">LCGC14_2524810</name>
</gene>
<name>A0A0F9BI67_9ZZZZ</name>
<dbReference type="EMBL" id="LAZR01040821">
    <property type="protein sequence ID" value="KKL13532.1"/>
    <property type="molecule type" value="Genomic_DNA"/>
</dbReference>
<proteinExistence type="predicted"/>
<evidence type="ECO:0000313" key="1">
    <source>
        <dbReference type="EMBL" id="KKL13532.1"/>
    </source>
</evidence>
<reference evidence="1" key="1">
    <citation type="journal article" date="2015" name="Nature">
        <title>Complex archaea that bridge the gap between prokaryotes and eukaryotes.</title>
        <authorList>
            <person name="Spang A."/>
            <person name="Saw J.H."/>
            <person name="Jorgensen S.L."/>
            <person name="Zaremba-Niedzwiedzka K."/>
            <person name="Martijn J."/>
            <person name="Lind A.E."/>
            <person name="van Eijk R."/>
            <person name="Schleper C."/>
            <person name="Guy L."/>
            <person name="Ettema T.J."/>
        </authorList>
    </citation>
    <scope>NUCLEOTIDE SEQUENCE</scope>
</reference>
<comment type="caution">
    <text evidence="1">The sequence shown here is derived from an EMBL/GenBank/DDBJ whole genome shotgun (WGS) entry which is preliminary data.</text>
</comment>
<dbReference type="AlphaFoldDB" id="A0A0F9BI67"/>
<organism evidence="1">
    <name type="scientific">marine sediment metagenome</name>
    <dbReference type="NCBI Taxonomy" id="412755"/>
    <lineage>
        <taxon>unclassified sequences</taxon>
        <taxon>metagenomes</taxon>
        <taxon>ecological metagenomes</taxon>
    </lineage>
</organism>
<sequence length="64" mass="7056">MTNPTQTTVFVKDGLIVMVHDKLVGTNVFTADQAQEFIDILANCIKIVRQDKCRSTNGNASKDT</sequence>
<accession>A0A0F9BI67</accession>
<protein>
    <submittedName>
        <fullName evidence="1">Uncharacterized protein</fullName>
    </submittedName>
</protein>